<reference evidence="2 3" key="1">
    <citation type="submission" date="2023-10" db="EMBL/GenBank/DDBJ databases">
        <authorList>
            <person name="Venkata Ramana C."/>
            <person name="Sasikala C."/>
            <person name="Dhurka M."/>
        </authorList>
    </citation>
    <scope>NUCLEOTIDE SEQUENCE [LARGE SCALE GENOMIC DNA]</scope>
    <source>
        <strain evidence="2 3">KCTC 32151</strain>
    </source>
</reference>
<accession>A0ABU4AK42</accession>
<keyword evidence="1" id="KW-0472">Membrane</keyword>
<keyword evidence="1" id="KW-1133">Transmembrane helix</keyword>
<dbReference type="EMBL" id="JAWLIP010000004">
    <property type="protein sequence ID" value="MDV6226603.1"/>
    <property type="molecule type" value="Genomic_DNA"/>
</dbReference>
<feature type="transmembrane region" description="Helical" evidence="1">
    <location>
        <begin position="116"/>
        <end position="137"/>
    </location>
</feature>
<evidence type="ECO:0000313" key="3">
    <source>
        <dbReference type="Proteomes" id="UP001185659"/>
    </source>
</evidence>
<evidence type="ECO:0000313" key="2">
    <source>
        <dbReference type="EMBL" id="MDV6226603.1"/>
    </source>
</evidence>
<keyword evidence="1" id="KW-0812">Transmembrane</keyword>
<dbReference type="Proteomes" id="UP001185659">
    <property type="component" value="Unassembled WGS sequence"/>
</dbReference>
<feature type="transmembrane region" description="Helical" evidence="1">
    <location>
        <begin position="12"/>
        <end position="38"/>
    </location>
</feature>
<organism evidence="2 3">
    <name type="scientific">Nitratireductor aquimarinus</name>
    <dbReference type="NCBI Taxonomy" id="889300"/>
    <lineage>
        <taxon>Bacteria</taxon>
        <taxon>Pseudomonadati</taxon>
        <taxon>Pseudomonadota</taxon>
        <taxon>Alphaproteobacteria</taxon>
        <taxon>Hyphomicrobiales</taxon>
        <taxon>Phyllobacteriaceae</taxon>
        <taxon>Nitratireductor</taxon>
    </lineage>
</organism>
<sequence length="165" mass="18116">MRPALAAIRRALPAPATALLGALLWGALMGLNALAFFWQSEWQTAPRVTALTVIFALGGVLAFPLGHTLQALIARHGRPEQRFAAAFLAFALCTLCITAALYALEYRAYYAQWHGPILSLRWAFEFVFTIAGALYQFAVLGLRVYFPWGLAALFALSLAYAIKPR</sequence>
<feature type="transmembrane region" description="Helical" evidence="1">
    <location>
        <begin position="85"/>
        <end position="104"/>
    </location>
</feature>
<gene>
    <name evidence="2" type="ORF">R2G56_09945</name>
</gene>
<comment type="caution">
    <text evidence="2">The sequence shown here is derived from an EMBL/GenBank/DDBJ whole genome shotgun (WGS) entry which is preliminary data.</text>
</comment>
<feature type="transmembrane region" description="Helical" evidence="1">
    <location>
        <begin position="50"/>
        <end position="73"/>
    </location>
</feature>
<protein>
    <submittedName>
        <fullName evidence="2">Uncharacterized protein</fullName>
    </submittedName>
</protein>
<proteinExistence type="predicted"/>
<dbReference type="RefSeq" id="WP_317561177.1">
    <property type="nucleotide sequence ID" value="NZ_JAWLIP010000004.1"/>
</dbReference>
<feature type="transmembrane region" description="Helical" evidence="1">
    <location>
        <begin position="144"/>
        <end position="162"/>
    </location>
</feature>
<evidence type="ECO:0000256" key="1">
    <source>
        <dbReference type="SAM" id="Phobius"/>
    </source>
</evidence>
<keyword evidence="3" id="KW-1185">Reference proteome</keyword>
<name>A0ABU4AK42_9HYPH</name>